<keyword evidence="4" id="KW-1185">Reference proteome</keyword>
<proteinExistence type="inferred from homology"/>
<accession>A0A542XFS6</accession>
<gene>
    <name evidence="3" type="ORF">FB554_2848</name>
</gene>
<dbReference type="AlphaFoldDB" id="A0A542XFS6"/>
<comment type="caution">
    <text evidence="3">The sequence shown here is derived from an EMBL/GenBank/DDBJ whole genome shotgun (WGS) entry which is preliminary data.</text>
</comment>
<sequence length="91" mass="10644">MTESGWRVELAPGAIRSLGQLPEKVSSAIVEFVTRTLPSNPRRLSEPLRFELEGWHVARRGDYRVIFEIHEDQRVLLIGRIEHRAHAYRQR</sequence>
<name>A0A542XFS6_9MICO</name>
<dbReference type="SUPFAM" id="SSF143011">
    <property type="entry name" value="RelE-like"/>
    <property type="match status" value="1"/>
</dbReference>
<evidence type="ECO:0000256" key="1">
    <source>
        <dbReference type="ARBA" id="ARBA00006226"/>
    </source>
</evidence>
<dbReference type="Proteomes" id="UP000318336">
    <property type="component" value="Unassembled WGS sequence"/>
</dbReference>
<evidence type="ECO:0000313" key="4">
    <source>
        <dbReference type="Proteomes" id="UP000318336"/>
    </source>
</evidence>
<dbReference type="PANTHER" id="PTHR35601:SF1">
    <property type="entry name" value="TOXIN RELE"/>
    <property type="match status" value="1"/>
</dbReference>
<dbReference type="PANTHER" id="PTHR35601">
    <property type="entry name" value="TOXIN RELE"/>
    <property type="match status" value="1"/>
</dbReference>
<evidence type="ECO:0000256" key="2">
    <source>
        <dbReference type="ARBA" id="ARBA00022649"/>
    </source>
</evidence>
<dbReference type="RefSeq" id="WP_142007038.1">
    <property type="nucleotide sequence ID" value="NZ_CAJTBP010000001.1"/>
</dbReference>
<dbReference type="InterPro" id="IPR035093">
    <property type="entry name" value="RelE/ParE_toxin_dom_sf"/>
</dbReference>
<dbReference type="EMBL" id="VFOK01000001">
    <property type="protein sequence ID" value="TQL34671.1"/>
    <property type="molecule type" value="Genomic_DNA"/>
</dbReference>
<evidence type="ECO:0000313" key="3">
    <source>
        <dbReference type="EMBL" id="TQL34671.1"/>
    </source>
</evidence>
<dbReference type="GO" id="GO:0004519">
    <property type="term" value="F:endonuclease activity"/>
    <property type="evidence" value="ECO:0007669"/>
    <property type="project" value="UniProtKB-KW"/>
</dbReference>
<protein>
    <submittedName>
        <fullName evidence="3">mRNA-degrading endonuclease RelE of RelBE toxin-antitoxin system</fullName>
    </submittedName>
</protein>
<reference evidence="3 4" key="1">
    <citation type="submission" date="2019-06" db="EMBL/GenBank/DDBJ databases">
        <title>Sequencing the genomes of 1000 actinobacteria strains.</title>
        <authorList>
            <person name="Klenk H.-P."/>
        </authorList>
    </citation>
    <scope>NUCLEOTIDE SEQUENCE [LARGE SCALE GENOMIC DNA]</scope>
    <source>
        <strain evidence="3 4">DSM 24617</strain>
    </source>
</reference>
<keyword evidence="3" id="KW-0540">Nuclease</keyword>
<organism evidence="3 4">
    <name type="scientific">Barrientosiimonas humi</name>
    <dbReference type="NCBI Taxonomy" id="999931"/>
    <lineage>
        <taxon>Bacteria</taxon>
        <taxon>Bacillati</taxon>
        <taxon>Actinomycetota</taxon>
        <taxon>Actinomycetes</taxon>
        <taxon>Micrococcales</taxon>
        <taxon>Dermacoccaceae</taxon>
        <taxon>Barrientosiimonas</taxon>
    </lineage>
</organism>
<keyword evidence="2" id="KW-1277">Toxin-antitoxin system</keyword>
<dbReference type="InterPro" id="IPR007712">
    <property type="entry name" value="RelE/ParE_toxin"/>
</dbReference>
<keyword evidence="3" id="KW-0378">Hydrolase</keyword>
<comment type="similarity">
    <text evidence="1">Belongs to the RelE toxin family.</text>
</comment>
<dbReference type="OrthoDB" id="5326046at2"/>
<keyword evidence="3" id="KW-0255">Endonuclease</keyword>
<dbReference type="Pfam" id="PF05016">
    <property type="entry name" value="ParE_toxin"/>
    <property type="match status" value="1"/>
</dbReference>
<dbReference type="Gene3D" id="3.30.2310.20">
    <property type="entry name" value="RelE-like"/>
    <property type="match status" value="1"/>
</dbReference>